<dbReference type="PANTHER" id="PTHR43798">
    <property type="entry name" value="MONOACYLGLYCEROL LIPASE"/>
    <property type="match status" value="1"/>
</dbReference>
<accession>A0A0D6PGG1</accession>
<evidence type="ECO:0000313" key="2">
    <source>
        <dbReference type="EMBL" id="GAN80732.1"/>
    </source>
</evidence>
<dbReference type="SUPFAM" id="SSF53474">
    <property type="entry name" value="alpha/beta-Hydrolases"/>
    <property type="match status" value="1"/>
</dbReference>
<feature type="domain" description="AB hydrolase-1" evidence="1">
    <location>
        <begin position="31"/>
        <end position="268"/>
    </location>
</feature>
<sequence>MARAGAVNYLFGTRFYKMAYVEFGNPAAPAVVCVHGLTRNGRDFDALAEALSDRFHVICPDLPGRGKSDWLQDGLAYQPPTYVVALAHLLAQLNKPVSWVGTSLGGICGMMIAAAQNTPIKKLVLNDIGPYIPSASLQRIRDYMLEAPERFGSMADLTQHLREVHAPFGLLSDAEWAHLARFSARQVLDPTGSGKRIAMHYDPKIIDPMRAAVPLDVDMWPVWEMIHAPRLVIRGAESDLLLCETYERMLKEGAEGYVVADAGHAPALMDYESQARIKAFLLEG</sequence>
<dbReference type="Gene3D" id="3.40.50.1820">
    <property type="entry name" value="alpha/beta hydrolase"/>
    <property type="match status" value="1"/>
</dbReference>
<name>A0A0D6PGG1_9PROT</name>
<gene>
    <name evidence="2" type="ORF">Aam_055_112</name>
</gene>
<evidence type="ECO:0000259" key="1">
    <source>
        <dbReference type="Pfam" id="PF12697"/>
    </source>
</evidence>
<dbReference type="GO" id="GO:0016020">
    <property type="term" value="C:membrane"/>
    <property type="evidence" value="ECO:0007669"/>
    <property type="project" value="TreeGrafter"/>
</dbReference>
<dbReference type="InterPro" id="IPR000073">
    <property type="entry name" value="AB_hydrolase_1"/>
</dbReference>
<dbReference type="Proteomes" id="UP000032668">
    <property type="component" value="Unassembled WGS sequence"/>
</dbReference>
<dbReference type="OrthoDB" id="9791366at2"/>
<dbReference type="RefSeq" id="WP_048879122.1">
    <property type="nucleotide sequence ID" value="NZ_BANC01000054.1"/>
</dbReference>
<reference evidence="2 3" key="1">
    <citation type="submission" date="2012-11" db="EMBL/GenBank/DDBJ databases">
        <title>Whole genome sequence of Acidocella aminolytica 101 = DSM 11237.</title>
        <authorList>
            <person name="Azuma Y."/>
            <person name="Higashiura N."/>
            <person name="Hirakawa H."/>
            <person name="Matsushita K."/>
        </authorList>
    </citation>
    <scope>NUCLEOTIDE SEQUENCE [LARGE SCALE GENOMIC DNA]</scope>
    <source>
        <strain evidence="3">101 / DSM 11237</strain>
    </source>
</reference>
<keyword evidence="3" id="KW-1185">Reference proteome</keyword>
<dbReference type="Pfam" id="PF12697">
    <property type="entry name" value="Abhydrolase_6"/>
    <property type="match status" value="1"/>
</dbReference>
<proteinExistence type="predicted"/>
<dbReference type="InterPro" id="IPR029058">
    <property type="entry name" value="AB_hydrolase_fold"/>
</dbReference>
<protein>
    <recommendedName>
        <fullName evidence="1">AB hydrolase-1 domain-containing protein</fullName>
    </recommendedName>
</protein>
<dbReference type="STRING" id="1120923.SAMN02746095_00672"/>
<comment type="caution">
    <text evidence="2">The sequence shown here is derived from an EMBL/GenBank/DDBJ whole genome shotgun (WGS) entry which is preliminary data.</text>
</comment>
<dbReference type="EMBL" id="BANC01000054">
    <property type="protein sequence ID" value="GAN80732.1"/>
    <property type="molecule type" value="Genomic_DNA"/>
</dbReference>
<organism evidence="2 3">
    <name type="scientific">Acidocella aminolytica 101 = DSM 11237</name>
    <dbReference type="NCBI Taxonomy" id="1120923"/>
    <lineage>
        <taxon>Bacteria</taxon>
        <taxon>Pseudomonadati</taxon>
        <taxon>Pseudomonadota</taxon>
        <taxon>Alphaproteobacteria</taxon>
        <taxon>Acetobacterales</taxon>
        <taxon>Acidocellaceae</taxon>
        <taxon>Acidocella</taxon>
    </lineage>
</organism>
<dbReference type="PANTHER" id="PTHR43798:SF33">
    <property type="entry name" value="HYDROLASE, PUTATIVE (AFU_ORTHOLOGUE AFUA_2G14860)-RELATED"/>
    <property type="match status" value="1"/>
</dbReference>
<evidence type="ECO:0000313" key="3">
    <source>
        <dbReference type="Proteomes" id="UP000032668"/>
    </source>
</evidence>
<dbReference type="PRINTS" id="PR00111">
    <property type="entry name" value="ABHYDROLASE"/>
</dbReference>
<dbReference type="AlphaFoldDB" id="A0A0D6PGG1"/>
<dbReference type="InterPro" id="IPR050266">
    <property type="entry name" value="AB_hydrolase_sf"/>
</dbReference>